<dbReference type="Proteomes" id="UP001469365">
    <property type="component" value="Unassembled WGS sequence"/>
</dbReference>
<comment type="function">
    <text evidence="5">Key component of the ribosome quality control system (RQC), a ribosome-associated complex that mediates the extraction of incompletely synthesized nascent chains from stalled ribosomes and their subsequent degradation. RqcH recruits Ala-charged tRNA, and with RqcP directs the elongation of stalled nascent chains on 50S ribosomal subunits, leading to non-templated C-terminal alanine extensions (Ala tail). The Ala tail promotes nascent chain degradation. May add between 1 and at least 8 Ala residues. Binds to stalled 50S ribosomal subunits.</text>
</comment>
<evidence type="ECO:0000313" key="8">
    <source>
        <dbReference type="Proteomes" id="UP001469365"/>
    </source>
</evidence>
<keyword evidence="8" id="KW-1185">Reference proteome</keyword>
<accession>A0ABU9DTB8</accession>
<comment type="similarity">
    <text evidence="5">Belongs to the NEMF family.</text>
</comment>
<gene>
    <name evidence="5" type="primary">rqcH</name>
    <name evidence="7" type="ORF">WMW72_28930</name>
</gene>
<protein>
    <recommendedName>
        <fullName evidence="5">Rqc2 homolog RqcH</fullName>
        <shortName evidence="5">RqcH</shortName>
    </recommendedName>
</protein>
<dbReference type="PANTHER" id="PTHR15239">
    <property type="entry name" value="NUCLEAR EXPORT MEDIATOR FACTOR NEMF"/>
    <property type="match status" value="1"/>
</dbReference>
<proteinExistence type="inferred from homology"/>
<dbReference type="EMBL" id="JBBPCC010000025">
    <property type="protein sequence ID" value="MEK8131939.1"/>
    <property type="molecule type" value="Genomic_DNA"/>
</dbReference>
<keyword evidence="3 5" id="KW-0694">RNA-binding</keyword>
<name>A0ABU9DTB8_9BACL</name>
<evidence type="ECO:0000313" key="7">
    <source>
        <dbReference type="EMBL" id="MEK8131939.1"/>
    </source>
</evidence>
<evidence type="ECO:0000256" key="2">
    <source>
        <dbReference type="ARBA" id="ARBA00022730"/>
    </source>
</evidence>
<dbReference type="Pfam" id="PF05670">
    <property type="entry name" value="NFACT-R_1"/>
    <property type="match status" value="1"/>
</dbReference>
<organism evidence="7 8">
    <name type="scientific">Paenibacillus filicis</name>
    <dbReference type="NCBI Taxonomy" id="669464"/>
    <lineage>
        <taxon>Bacteria</taxon>
        <taxon>Bacillati</taxon>
        <taxon>Bacillota</taxon>
        <taxon>Bacilli</taxon>
        <taxon>Bacillales</taxon>
        <taxon>Paenibacillaceae</taxon>
        <taxon>Paenibacillus</taxon>
    </lineage>
</organism>
<keyword evidence="4 5" id="KW-0648">Protein biosynthesis</keyword>
<reference evidence="7 8" key="1">
    <citation type="submission" date="2024-04" db="EMBL/GenBank/DDBJ databases">
        <title>draft genome sequnece of Paenibacillus filicis.</title>
        <authorList>
            <person name="Kim D.-U."/>
        </authorList>
    </citation>
    <scope>NUCLEOTIDE SEQUENCE [LARGE SCALE GENOMIC DNA]</scope>
    <source>
        <strain evidence="7 8">KACC14197</strain>
    </source>
</reference>
<dbReference type="InterPro" id="IPR051608">
    <property type="entry name" value="RQC_Subunit_NEMF"/>
</dbReference>
<comment type="subunit">
    <text evidence="5">Associates with stalled 50S ribosomal subunits. Binds to RqcP.</text>
</comment>
<dbReference type="Pfam" id="PF05833">
    <property type="entry name" value="NFACT_N"/>
    <property type="match status" value="1"/>
</dbReference>
<evidence type="ECO:0000256" key="3">
    <source>
        <dbReference type="ARBA" id="ARBA00022884"/>
    </source>
</evidence>
<feature type="domain" description="NFACT RNA-binding" evidence="6">
    <location>
        <begin position="488"/>
        <end position="577"/>
    </location>
</feature>
<evidence type="ECO:0000256" key="5">
    <source>
        <dbReference type="HAMAP-Rule" id="MF_00844"/>
    </source>
</evidence>
<dbReference type="InterPro" id="IPR043682">
    <property type="entry name" value="RqcH_bacterial"/>
</dbReference>
<dbReference type="RefSeq" id="WP_341419156.1">
    <property type="nucleotide sequence ID" value="NZ_JBBPCC010000025.1"/>
</dbReference>
<comment type="caution">
    <text evidence="7">The sequence shown here is derived from an EMBL/GenBank/DDBJ whole genome shotgun (WGS) entry which is preliminary data.</text>
</comment>
<evidence type="ECO:0000256" key="1">
    <source>
        <dbReference type="ARBA" id="ARBA00022555"/>
    </source>
</evidence>
<evidence type="ECO:0000256" key="4">
    <source>
        <dbReference type="ARBA" id="ARBA00022917"/>
    </source>
</evidence>
<dbReference type="Gene3D" id="3.40.970.40">
    <property type="entry name" value="fibrinogen binding protein from staphylococcus aureus domain like"/>
    <property type="match status" value="1"/>
</dbReference>
<evidence type="ECO:0000259" key="6">
    <source>
        <dbReference type="Pfam" id="PF05670"/>
    </source>
</evidence>
<dbReference type="InterPro" id="IPR008532">
    <property type="entry name" value="NFACT_RNA-bd"/>
</dbReference>
<dbReference type="Gene3D" id="1.10.8.50">
    <property type="match status" value="1"/>
</dbReference>
<dbReference type="PANTHER" id="PTHR15239:SF6">
    <property type="entry name" value="RIBOSOME QUALITY CONTROL COMPLEX SUBUNIT NEMF"/>
    <property type="match status" value="1"/>
</dbReference>
<dbReference type="HAMAP" id="MF_00844_B">
    <property type="entry name" value="RqcH_B"/>
    <property type="match status" value="1"/>
</dbReference>
<keyword evidence="1 5" id="KW-0820">tRNA-binding</keyword>
<sequence length="608" mass="68274">MSFDGLVIHGLVQELQEMLPCRINKIQMPSGNDIVLQIRAAGRNIKLILSASPTYPRVHITDANFVNPLDAPMFCMLLRKHCEGGIIESIEQPQMERVIRLNIRQRDELGDLSVKTIVIEIMGRHSNLILLDPATNTIIDGIHHVTPSISSYRVVMPGVPYVNPPEQHKANPLDINEESFTSLLGETVQALMDEGQASGSKLWEQALVQRFSGFSPLAARELVYRAFAGEALASDSNGSLDSDTTEGAGQREAIRKLWVPFSDLSAQLRAGKTDPVITTVQPSGKSFFSITDLTHLHGETRRFPSVSSCLETYYSDKAERDTVKQRVSDLFRLLTNERSKNVKKLEKLAETLEDAQQADRFRILGELLTASLHQIRKGESHIEVINYYDEEQRPLEIELDPLLSASDNAQRYFKKYTKAKNSLAVVHEQMRQSQEEIVYLDNLLQQLANAGIQDIEEIREELVGQGYLRDRSKKLKRKKANAKPLLACYTSSEGIPVYVGKNNTQNEYLTNRLAQSGDTWLHTKDIPGSHVVIRSTEFGDATLLEAAQLAAYYSQAKESSQVPVDYTLIRHVRKPGGAKPGFVIYDHQKTLFVTPEAERLKQLPMTVK</sequence>
<keyword evidence="2 5" id="KW-0699">rRNA-binding</keyword>
<dbReference type="Gene3D" id="2.30.310.10">
    <property type="entry name" value="ibrinogen binding protein from staphylococcus aureus domain"/>
    <property type="match status" value="1"/>
</dbReference>